<dbReference type="AlphaFoldDB" id="A0A6F8XVF6"/>
<dbReference type="RefSeq" id="WP_173037436.1">
    <property type="nucleotide sequence ID" value="NZ_AP022870.1"/>
</dbReference>
<dbReference type="KEGG" id="pfla:Pflav_041310"/>
<accession>A0A6F8XVF6</accession>
<dbReference type="SUPFAM" id="SSF55469">
    <property type="entry name" value="FMN-dependent nitroreductase-like"/>
    <property type="match status" value="1"/>
</dbReference>
<dbReference type="Pfam" id="PF00881">
    <property type="entry name" value="Nitroreductase"/>
    <property type="match status" value="1"/>
</dbReference>
<evidence type="ECO:0000313" key="2">
    <source>
        <dbReference type="EMBL" id="BCB77721.1"/>
    </source>
</evidence>
<proteinExistence type="predicted"/>
<reference evidence="2 3" key="2">
    <citation type="submission" date="2020-03" db="EMBL/GenBank/DDBJ databases">
        <authorList>
            <person name="Ichikawa N."/>
            <person name="Kimura A."/>
            <person name="Kitahashi Y."/>
            <person name="Uohara A."/>
        </authorList>
    </citation>
    <scope>NUCLEOTIDE SEQUENCE [LARGE SCALE GENOMIC DNA]</scope>
    <source>
        <strain evidence="2 3">NBRC 107702</strain>
    </source>
</reference>
<name>A0A6F8XVF6_9ACTN</name>
<protein>
    <recommendedName>
        <fullName evidence="1">Nitroreductase domain-containing protein</fullName>
    </recommendedName>
</protein>
<reference evidence="2 3" key="1">
    <citation type="submission" date="2020-03" db="EMBL/GenBank/DDBJ databases">
        <title>Whole genome shotgun sequence of Phytohabitans flavus NBRC 107702.</title>
        <authorList>
            <person name="Komaki H."/>
            <person name="Tamura T."/>
        </authorList>
    </citation>
    <scope>NUCLEOTIDE SEQUENCE [LARGE SCALE GENOMIC DNA]</scope>
    <source>
        <strain evidence="2 3">NBRC 107702</strain>
    </source>
</reference>
<dbReference type="InterPro" id="IPR000415">
    <property type="entry name" value="Nitroreductase-like"/>
</dbReference>
<dbReference type="Proteomes" id="UP000502508">
    <property type="component" value="Chromosome"/>
</dbReference>
<evidence type="ECO:0000313" key="3">
    <source>
        <dbReference type="Proteomes" id="UP000502508"/>
    </source>
</evidence>
<dbReference type="InterPro" id="IPR029479">
    <property type="entry name" value="Nitroreductase"/>
</dbReference>
<dbReference type="GO" id="GO:0016491">
    <property type="term" value="F:oxidoreductase activity"/>
    <property type="evidence" value="ECO:0007669"/>
    <property type="project" value="InterPro"/>
</dbReference>
<gene>
    <name evidence="2" type="ORF">Pflav_041310</name>
</gene>
<dbReference type="EMBL" id="AP022870">
    <property type="protein sequence ID" value="BCB77721.1"/>
    <property type="molecule type" value="Genomic_DNA"/>
</dbReference>
<dbReference type="Gene3D" id="3.40.109.10">
    <property type="entry name" value="NADH Oxidase"/>
    <property type="match status" value="1"/>
</dbReference>
<keyword evidence="3" id="KW-1185">Reference proteome</keyword>
<sequence>MPSGYYALSAVVIRDTGALRIVSAGTEVLVEDDAESLDRAAATLAALDGSVSLRQVLDAHGLPPDGIGDLMTELLRAGALRDLRHAGDEFYRLSSNPQPVPPAMTPEQAYALPRWVPPNGAACGPLPVPTPSPVADAARLRRSAALAPASDVDGATSLRHATSLAADAYRPHEDGHRPVASGGAMWPLQLWVVGGASDELDVLALDHDRGALVRTGRITRSRWCEAFLPDPDLRQVLAGGAATIVVTAALARTTGKYGNRGWRYAWLEAGAVSHHIGLLAAEREVAVRNIGGYRDEAVGRVLGGDVLPLVTVIVLGGRGRAAG</sequence>
<evidence type="ECO:0000259" key="1">
    <source>
        <dbReference type="Pfam" id="PF00881"/>
    </source>
</evidence>
<feature type="domain" description="Nitroreductase" evidence="1">
    <location>
        <begin position="179"/>
        <end position="305"/>
    </location>
</feature>
<organism evidence="2 3">
    <name type="scientific">Phytohabitans flavus</name>
    <dbReference type="NCBI Taxonomy" id="1076124"/>
    <lineage>
        <taxon>Bacteria</taxon>
        <taxon>Bacillati</taxon>
        <taxon>Actinomycetota</taxon>
        <taxon>Actinomycetes</taxon>
        <taxon>Micromonosporales</taxon>
        <taxon>Micromonosporaceae</taxon>
    </lineage>
</organism>